<dbReference type="GO" id="GO:0004337">
    <property type="term" value="F:(2E,6E)-farnesyl diphosphate synthase activity"/>
    <property type="evidence" value="ECO:0007669"/>
    <property type="project" value="UniProtKB-EC"/>
</dbReference>
<evidence type="ECO:0000256" key="9">
    <source>
        <dbReference type="ARBA" id="ARBA00032380"/>
    </source>
</evidence>
<dbReference type="PANTHER" id="PTHR43281:SF1">
    <property type="entry name" value="FARNESYL DIPHOSPHATE SYNTHASE"/>
    <property type="match status" value="1"/>
</dbReference>
<evidence type="ECO:0000256" key="7">
    <source>
        <dbReference type="ARBA" id="ARBA00022842"/>
    </source>
</evidence>
<evidence type="ECO:0000256" key="8">
    <source>
        <dbReference type="ARBA" id="ARBA00023229"/>
    </source>
</evidence>
<keyword evidence="8" id="KW-0414">Isoprene biosynthesis</keyword>
<evidence type="ECO:0000256" key="6">
    <source>
        <dbReference type="ARBA" id="ARBA00022723"/>
    </source>
</evidence>
<organism evidence="13 14">
    <name type="scientific">Priestia megaterium</name>
    <name type="common">Bacillus megaterium</name>
    <dbReference type="NCBI Taxonomy" id="1404"/>
    <lineage>
        <taxon>Bacteria</taxon>
        <taxon>Bacillati</taxon>
        <taxon>Bacillota</taxon>
        <taxon>Bacilli</taxon>
        <taxon>Bacillales</taxon>
        <taxon>Bacillaceae</taxon>
        <taxon>Priestia</taxon>
    </lineage>
</organism>
<evidence type="ECO:0000256" key="10">
    <source>
        <dbReference type="ARBA" id="ARBA00032873"/>
    </source>
</evidence>
<reference evidence="13 14" key="1">
    <citation type="submission" date="2019-10" db="EMBL/GenBank/DDBJ databases">
        <title>Complete genome sequences for adaption low water activity.</title>
        <authorList>
            <person name="Zhao L."/>
            <person name="Zhong J."/>
        </authorList>
    </citation>
    <scope>NUCLEOTIDE SEQUENCE [LARGE SCALE GENOMIC DNA]</scope>
    <source>
        <strain evidence="13 14">FDU301</strain>
    </source>
</reference>
<dbReference type="Gene3D" id="1.10.600.10">
    <property type="entry name" value="Farnesyl Diphosphate Synthase"/>
    <property type="match status" value="1"/>
</dbReference>
<protein>
    <recommendedName>
        <fullName evidence="4">Farnesyl diphosphate synthase</fullName>
        <ecNumber evidence="3">2.5.1.10</ecNumber>
    </recommendedName>
    <alternativeName>
        <fullName evidence="10">(2E,6E)-farnesyl diphosphate synthase</fullName>
    </alternativeName>
    <alternativeName>
        <fullName evidence="9">Geranyltranstransferase</fullName>
    </alternativeName>
</protein>
<dbReference type="InterPro" id="IPR053378">
    <property type="entry name" value="Prenyl_diphosphate_synthase"/>
</dbReference>
<dbReference type="InterPro" id="IPR033749">
    <property type="entry name" value="Polyprenyl_synt_CS"/>
</dbReference>
<dbReference type="Proteomes" id="UP000501076">
    <property type="component" value="Chromosome"/>
</dbReference>
<evidence type="ECO:0000256" key="11">
    <source>
        <dbReference type="ARBA" id="ARBA00049399"/>
    </source>
</evidence>
<dbReference type="FunFam" id="1.10.600.10:FF:000001">
    <property type="entry name" value="Geranylgeranyl diphosphate synthase"/>
    <property type="match status" value="1"/>
</dbReference>
<comment type="catalytic activity">
    <reaction evidence="11">
        <text>isopentenyl diphosphate + (2E)-geranyl diphosphate = (2E,6E)-farnesyl diphosphate + diphosphate</text>
        <dbReference type="Rhea" id="RHEA:19361"/>
        <dbReference type="ChEBI" id="CHEBI:33019"/>
        <dbReference type="ChEBI" id="CHEBI:58057"/>
        <dbReference type="ChEBI" id="CHEBI:128769"/>
        <dbReference type="ChEBI" id="CHEBI:175763"/>
        <dbReference type="EC" id="2.5.1.10"/>
    </reaction>
</comment>
<dbReference type="PANTHER" id="PTHR43281">
    <property type="entry name" value="FARNESYL DIPHOSPHATE SYNTHASE"/>
    <property type="match status" value="1"/>
</dbReference>
<gene>
    <name evidence="13" type="ORF">FDZ14_04865</name>
</gene>
<sequence length="298" mass="33040">MVNEMNLKEYISFTKDRVETRLPEVVKALHAPVNLKESMLYSLTAGGKRLRPVLLFATLHAFGKDESMGLETACAVEMIHTYSLIHDDLPSMDDDDLRRGKPTNHKVYGEATAILAGDALLTNSFQLISEAAHPEITSHMKLQLITELVKASGTEGMISGQVADMEGEKKQLTLDELEYIHLHKTGKLLGFCVKAGAILAKATPLQQELLEEFSKHVGLAFQIQDDILDVEGSEEKLGKPIGSDTENEKTTYPSLLGMEAAKEKLQYHVEQALLSLRQAQIKHGLLEEICLYIAKRDS</sequence>
<keyword evidence="5 12" id="KW-0808">Transferase</keyword>
<evidence type="ECO:0000313" key="13">
    <source>
        <dbReference type="EMBL" id="QJX75539.1"/>
    </source>
</evidence>
<comment type="similarity">
    <text evidence="2 12">Belongs to the FPP/GGPP synthase family.</text>
</comment>
<dbReference type="EC" id="2.5.1.10" evidence="3"/>
<dbReference type="NCBIfam" id="NF045485">
    <property type="entry name" value="FPPsyn"/>
    <property type="match status" value="1"/>
</dbReference>
<dbReference type="CDD" id="cd00685">
    <property type="entry name" value="Trans_IPPS_HT"/>
    <property type="match status" value="1"/>
</dbReference>
<dbReference type="GO" id="GO:0005737">
    <property type="term" value="C:cytoplasm"/>
    <property type="evidence" value="ECO:0007669"/>
    <property type="project" value="UniProtKB-ARBA"/>
</dbReference>
<proteinExistence type="inferred from homology"/>
<evidence type="ECO:0000256" key="2">
    <source>
        <dbReference type="ARBA" id="ARBA00006706"/>
    </source>
</evidence>
<accession>A0A2B0J033</accession>
<evidence type="ECO:0000256" key="12">
    <source>
        <dbReference type="RuleBase" id="RU004466"/>
    </source>
</evidence>
<evidence type="ECO:0000256" key="3">
    <source>
        <dbReference type="ARBA" id="ARBA00012439"/>
    </source>
</evidence>
<evidence type="ECO:0000256" key="1">
    <source>
        <dbReference type="ARBA" id="ARBA00001946"/>
    </source>
</evidence>
<dbReference type="SFLD" id="SFLDS00005">
    <property type="entry name" value="Isoprenoid_Synthase_Type_I"/>
    <property type="match status" value="1"/>
</dbReference>
<dbReference type="InterPro" id="IPR008949">
    <property type="entry name" value="Isoprenoid_synthase_dom_sf"/>
</dbReference>
<comment type="cofactor">
    <cofactor evidence="1">
        <name>Mg(2+)</name>
        <dbReference type="ChEBI" id="CHEBI:18420"/>
    </cofactor>
</comment>
<evidence type="ECO:0000256" key="5">
    <source>
        <dbReference type="ARBA" id="ARBA00022679"/>
    </source>
</evidence>
<evidence type="ECO:0000256" key="4">
    <source>
        <dbReference type="ARBA" id="ARBA00015100"/>
    </source>
</evidence>
<keyword evidence="7" id="KW-0460">Magnesium</keyword>
<dbReference type="RefSeq" id="WP_013059139.1">
    <property type="nucleotide sequence ID" value="NZ_CAKKMH010000001.1"/>
</dbReference>
<dbReference type="EMBL" id="CP045272">
    <property type="protein sequence ID" value="QJX75539.1"/>
    <property type="molecule type" value="Genomic_DNA"/>
</dbReference>
<dbReference type="PROSITE" id="PS00723">
    <property type="entry name" value="POLYPRENYL_SYNTHASE_1"/>
    <property type="match status" value="1"/>
</dbReference>
<dbReference type="SFLD" id="SFLDG01017">
    <property type="entry name" value="Polyprenyl_Transferase_Like"/>
    <property type="match status" value="1"/>
</dbReference>
<keyword evidence="6" id="KW-0479">Metal-binding</keyword>
<evidence type="ECO:0000313" key="14">
    <source>
        <dbReference type="Proteomes" id="UP000501076"/>
    </source>
</evidence>
<dbReference type="PROSITE" id="PS00444">
    <property type="entry name" value="POLYPRENYL_SYNTHASE_2"/>
    <property type="match status" value="1"/>
</dbReference>
<name>A0A2B0J033_PRIMG</name>
<dbReference type="GO" id="GO:0016114">
    <property type="term" value="P:terpenoid biosynthetic process"/>
    <property type="evidence" value="ECO:0007669"/>
    <property type="project" value="UniProtKB-ARBA"/>
</dbReference>
<dbReference type="GO" id="GO:0046872">
    <property type="term" value="F:metal ion binding"/>
    <property type="evidence" value="ECO:0007669"/>
    <property type="project" value="UniProtKB-KW"/>
</dbReference>
<dbReference type="Pfam" id="PF00348">
    <property type="entry name" value="polyprenyl_synt"/>
    <property type="match status" value="1"/>
</dbReference>
<dbReference type="InterPro" id="IPR000092">
    <property type="entry name" value="Polyprenyl_synt"/>
</dbReference>
<dbReference type="AlphaFoldDB" id="A0A2B0J033"/>
<dbReference type="SUPFAM" id="SSF48576">
    <property type="entry name" value="Terpenoid synthases"/>
    <property type="match status" value="1"/>
</dbReference>